<accession>A0A3E0TTT8</accession>
<evidence type="ECO:0000313" key="2">
    <source>
        <dbReference type="Proteomes" id="UP000256478"/>
    </source>
</evidence>
<evidence type="ECO:0000313" key="1">
    <source>
        <dbReference type="EMBL" id="REL27844.1"/>
    </source>
</evidence>
<organism evidence="1 2">
    <name type="scientific">Thalassotalea euphylliae</name>
    <dbReference type="NCBI Taxonomy" id="1655234"/>
    <lineage>
        <taxon>Bacteria</taxon>
        <taxon>Pseudomonadati</taxon>
        <taxon>Pseudomonadota</taxon>
        <taxon>Gammaproteobacteria</taxon>
        <taxon>Alteromonadales</taxon>
        <taxon>Colwelliaceae</taxon>
        <taxon>Thalassotalea</taxon>
    </lineage>
</organism>
<name>A0A3E0TTT8_9GAMM</name>
<comment type="caution">
    <text evidence="1">The sequence shown here is derived from an EMBL/GenBank/DDBJ whole genome shotgun (WGS) entry which is preliminary data.</text>
</comment>
<dbReference type="Proteomes" id="UP000256478">
    <property type="component" value="Unassembled WGS sequence"/>
</dbReference>
<proteinExistence type="predicted"/>
<protein>
    <submittedName>
        <fullName evidence="1">Uncharacterized protein</fullName>
    </submittedName>
</protein>
<reference evidence="1 2" key="1">
    <citation type="submission" date="2018-08" db="EMBL/GenBank/DDBJ databases">
        <title>Thalassotalea euphylliae genome.</title>
        <authorList>
            <person name="Summers S."/>
            <person name="Rice S.A."/>
            <person name="Freckelton M.L."/>
            <person name="Nedved B.T."/>
            <person name="Hadfield M.G."/>
        </authorList>
    </citation>
    <scope>NUCLEOTIDE SEQUENCE [LARGE SCALE GENOMIC DNA]</scope>
    <source>
        <strain evidence="1 2">H1</strain>
    </source>
</reference>
<dbReference type="EMBL" id="QUOU01000001">
    <property type="protein sequence ID" value="REL27844.1"/>
    <property type="molecule type" value="Genomic_DNA"/>
</dbReference>
<gene>
    <name evidence="1" type="ORF">DXX93_15615</name>
</gene>
<dbReference type="AlphaFoldDB" id="A0A3E0TTT8"/>
<dbReference type="RefSeq" id="WP_116008911.1">
    <property type="nucleotide sequence ID" value="NZ_QUOU01000001.1"/>
</dbReference>
<dbReference type="OrthoDB" id="6322161at2"/>
<sequence>MIEKNYITSGRNTIIHKVRKIDLIITNGSHTTIIVSHRGIGVYKGVVPRKKSDAKKAYQEVIDVGSIDVFGEEKKLLFIQALDNKEYKIDYTKEGTSNFIKIHQENYF</sequence>